<evidence type="ECO:0000313" key="1">
    <source>
        <dbReference type="EMBL" id="OUZ17944.1"/>
    </source>
</evidence>
<dbReference type="Proteomes" id="UP000196503">
    <property type="component" value="Unassembled WGS sequence"/>
</dbReference>
<accession>A0A200HYU8</accession>
<comment type="caution">
    <text evidence="1">The sequence shown here is derived from an EMBL/GenBank/DDBJ whole genome shotgun (WGS) entry which is preliminary data.</text>
</comment>
<name>A0A200HYU8_9ENTE</name>
<evidence type="ECO:0000313" key="2">
    <source>
        <dbReference type="Proteomes" id="UP000196503"/>
    </source>
</evidence>
<protein>
    <recommendedName>
        <fullName evidence="3">HpaII restriction endonuclease</fullName>
    </recommendedName>
</protein>
<dbReference type="RefSeq" id="WP_087663311.1">
    <property type="nucleotide sequence ID" value="NZ_NIBL01000002.1"/>
</dbReference>
<dbReference type="Pfam" id="PF09561">
    <property type="entry name" value="RE_HpaII"/>
    <property type="match status" value="1"/>
</dbReference>
<proteinExistence type="predicted"/>
<organism evidence="1 2">
    <name type="scientific">Enterococcus cecorum</name>
    <dbReference type="NCBI Taxonomy" id="44008"/>
    <lineage>
        <taxon>Bacteria</taxon>
        <taxon>Bacillati</taxon>
        <taxon>Bacillota</taxon>
        <taxon>Bacilli</taxon>
        <taxon>Lactobacillales</taxon>
        <taxon>Enterococcaceae</taxon>
        <taxon>Enterococcus</taxon>
    </lineage>
</organism>
<dbReference type="EMBL" id="NIBL01000002">
    <property type="protein sequence ID" value="OUZ17944.1"/>
    <property type="molecule type" value="Genomic_DNA"/>
</dbReference>
<reference evidence="1 2" key="1">
    <citation type="submission" date="2017-05" db="EMBL/GenBank/DDBJ databases">
        <title>The Genome Sequence of Enterococcus faecium 2D5_DIV0622.</title>
        <authorList>
            <consortium name="The Broad Institute Genomics Platform"/>
            <consortium name="The Broad Institute Genomic Center for Infectious Diseases"/>
            <person name="Earl A."/>
            <person name="Manson A."/>
            <person name="Schwartman J."/>
            <person name="Gilmore M."/>
            <person name="Abouelleil A."/>
            <person name="Cao P."/>
            <person name="Chapman S."/>
            <person name="Cusick C."/>
            <person name="Shea T."/>
            <person name="Young S."/>
            <person name="Neafsey D."/>
            <person name="Nusbaum C."/>
            <person name="Birren B."/>
        </authorList>
    </citation>
    <scope>NUCLEOTIDE SEQUENCE [LARGE SCALE GENOMIC DNA]</scope>
    <source>
        <strain evidence="1 2">2D5_DIV0622</strain>
    </source>
</reference>
<evidence type="ECO:0008006" key="3">
    <source>
        <dbReference type="Google" id="ProtNLM"/>
    </source>
</evidence>
<dbReference type="InterPro" id="IPR019062">
    <property type="entry name" value="Restrct_endonuc_II_HpaII"/>
</dbReference>
<dbReference type="AlphaFoldDB" id="A0A200HYU8"/>
<sequence length="349" mass="39972">MKKFNKGEWSELYVFFSALAEGKIYAADENLQKIENTFYVILKVIRDNVEYVRNNDDGQIIINTENESYSVSINEFLKEAPRLLENIKAAKGSSFEIPNIASFLEKIGIKNIKAKSTSKGDITIQIHDEFTGFKPVIDFSIKSYLGNTPTLLNASGATVSEFTTSEKLSTDIVEKVNSISGKQKIKDRLLFLKEKNINLEFSRLADTTFSHNLSMIDFRMPEIFSNLFLCSYFVQGKRVEDVVNYYCKHYYEDKELVEYKVKDLLVAIALGMVPKTKWSGLDEANGGYIIVKKDGEIVCYHIYDRNRLKEYLYKHTRFDSPSSSRTGAGILFSTDTTTMFRLTSQIRFI</sequence>
<gene>
    <name evidence="1" type="ORF">A5869_001416</name>
</gene>